<dbReference type="Pfam" id="PF20256">
    <property type="entry name" value="MoCoBD_2"/>
    <property type="match status" value="1"/>
</dbReference>
<dbReference type="Gene3D" id="3.30.390.50">
    <property type="entry name" value="CO dehydrogenase flavoprotein, C-terminal domain"/>
    <property type="match status" value="1"/>
</dbReference>
<dbReference type="InterPro" id="IPR036318">
    <property type="entry name" value="FAD-bd_PCMH-like_sf"/>
</dbReference>
<dbReference type="FunFam" id="3.30.365.10:FF:000001">
    <property type="entry name" value="Xanthine dehydrogenase oxidase"/>
    <property type="match status" value="1"/>
</dbReference>
<dbReference type="InterPro" id="IPR016169">
    <property type="entry name" value="FAD-bd_PCMH_sub2"/>
</dbReference>
<reference evidence="23" key="2">
    <citation type="submission" date="2025-08" db="UniProtKB">
        <authorList>
            <consortium name="Ensembl"/>
        </authorList>
    </citation>
    <scope>IDENTIFICATION</scope>
</reference>
<evidence type="ECO:0000256" key="18">
    <source>
        <dbReference type="ARBA" id="ARBA00049517"/>
    </source>
</evidence>
<evidence type="ECO:0000256" key="5">
    <source>
        <dbReference type="ARBA" id="ARBA00013123"/>
    </source>
</evidence>
<dbReference type="Ensembl" id="ENSAPLT00020028291.1">
    <property type="protein sequence ID" value="ENSAPLP00020026257.1"/>
    <property type="gene ID" value="ENSAPLG00020010988.1"/>
</dbReference>
<evidence type="ECO:0000256" key="9">
    <source>
        <dbReference type="ARBA" id="ARBA00022723"/>
    </source>
</evidence>
<dbReference type="FunFam" id="3.90.1170.50:FF:000001">
    <property type="entry name" value="Aldehyde oxidase 1"/>
    <property type="match status" value="1"/>
</dbReference>
<evidence type="ECO:0000256" key="2">
    <source>
        <dbReference type="ARBA" id="ARBA00004275"/>
    </source>
</evidence>
<keyword evidence="6 21" id="KW-0500">Molybdenum</keyword>
<evidence type="ECO:0000256" key="17">
    <source>
        <dbReference type="ARBA" id="ARBA00049017"/>
    </source>
</evidence>
<dbReference type="PROSITE" id="PS00559">
    <property type="entry name" value="MOLYBDOPTERIN_EUK"/>
    <property type="match status" value="1"/>
</dbReference>
<feature type="binding site" evidence="21">
    <location>
        <position position="811"/>
    </location>
    <ligand>
        <name>Mo-molybdopterin</name>
        <dbReference type="ChEBI" id="CHEBI:71302"/>
    </ligand>
    <ligandPart>
        <name>Mo</name>
        <dbReference type="ChEBI" id="CHEBI:28685"/>
    </ligandPart>
</feature>
<dbReference type="EC" id="1.17.1.4" evidence="5"/>
<feature type="binding site" evidence="21">
    <location>
        <position position="978"/>
    </location>
    <ligand>
        <name>Mo-molybdopterin</name>
        <dbReference type="ChEBI" id="CHEBI:71302"/>
    </ligand>
    <ligandPart>
        <name>Mo</name>
        <dbReference type="ChEBI" id="CHEBI:28685"/>
    </ligandPart>
</feature>
<dbReference type="InterPro" id="IPR036683">
    <property type="entry name" value="CO_DH_flav_C_dom_sf"/>
</dbReference>
<comment type="catalytic activity">
    <reaction evidence="18">
        <text>hypoxanthine + NAD(+) + H2O = xanthine + NADH + H(+)</text>
        <dbReference type="Rhea" id="RHEA:24670"/>
        <dbReference type="ChEBI" id="CHEBI:15377"/>
        <dbReference type="ChEBI" id="CHEBI:15378"/>
        <dbReference type="ChEBI" id="CHEBI:17368"/>
        <dbReference type="ChEBI" id="CHEBI:17712"/>
        <dbReference type="ChEBI" id="CHEBI:57540"/>
        <dbReference type="ChEBI" id="CHEBI:57945"/>
        <dbReference type="EC" id="1.17.1.4"/>
    </reaction>
</comment>
<feature type="binding site" evidence="20">
    <location>
        <position position="304"/>
    </location>
    <ligand>
        <name>FAD</name>
        <dbReference type="ChEBI" id="CHEBI:57692"/>
    </ligand>
</feature>
<keyword evidence="14" id="KW-0520">NAD</keyword>
<dbReference type="FunFam" id="3.30.43.10:FF:000001">
    <property type="entry name" value="Xanthine dehydrogenase/oxidase"/>
    <property type="match status" value="1"/>
</dbReference>
<dbReference type="GO" id="GO:0005506">
    <property type="term" value="F:iron ion binding"/>
    <property type="evidence" value="ECO:0007669"/>
    <property type="project" value="InterPro"/>
</dbReference>
<dbReference type="SMART" id="SM01092">
    <property type="entry name" value="CO_deh_flav_C"/>
    <property type="match status" value="1"/>
</dbReference>
<keyword evidence="13 21" id="KW-0411">Iron-sulfur</keyword>
<evidence type="ECO:0000256" key="20">
    <source>
        <dbReference type="PIRSR" id="PIRSR000127-2"/>
    </source>
</evidence>
<dbReference type="PANTHER" id="PTHR45444:SF3">
    <property type="entry name" value="XANTHINE DEHYDROGENASE"/>
    <property type="match status" value="1"/>
</dbReference>
<comment type="similarity">
    <text evidence="3">Belongs to the xanthine dehydrogenase family.</text>
</comment>
<proteinExistence type="inferred from homology"/>
<evidence type="ECO:0000256" key="8">
    <source>
        <dbReference type="ARBA" id="ARBA00022714"/>
    </source>
</evidence>
<evidence type="ECO:0000256" key="3">
    <source>
        <dbReference type="ARBA" id="ARBA00006849"/>
    </source>
</evidence>
<dbReference type="Gene3D" id="3.30.465.10">
    <property type="match status" value="1"/>
</dbReference>
<comment type="cofactor">
    <cofactor evidence="21">
        <name>Mo-molybdopterin</name>
        <dbReference type="ChEBI" id="CHEBI:71302"/>
    </cofactor>
    <text evidence="21">Binds 1 Mo-molybdopterin (Mo-MPT) cofactor per subunit.</text>
</comment>
<dbReference type="Pfam" id="PF03450">
    <property type="entry name" value="CO_deh_flav_C"/>
    <property type="match status" value="1"/>
</dbReference>
<dbReference type="Gene3D" id="3.10.20.30">
    <property type="match status" value="1"/>
</dbReference>
<keyword evidence="9 21" id="KW-0479">Metal-binding</keyword>
<dbReference type="GO" id="GO:0004854">
    <property type="term" value="F:xanthine dehydrogenase activity"/>
    <property type="evidence" value="ECO:0007669"/>
    <property type="project" value="UniProtKB-EC"/>
</dbReference>
<evidence type="ECO:0000313" key="23">
    <source>
        <dbReference type="Ensembl" id="ENSAPLP00020026257.1"/>
    </source>
</evidence>
<dbReference type="FunFam" id="3.30.365.10:FF:000003">
    <property type="entry name" value="Aldehyde oxidase 1"/>
    <property type="match status" value="1"/>
</dbReference>
<evidence type="ECO:0000256" key="19">
    <source>
        <dbReference type="PIRSR" id="PIRSR000127-1"/>
    </source>
</evidence>
<dbReference type="AlphaFoldDB" id="A0A8B9TTM0"/>
<evidence type="ECO:0000256" key="21">
    <source>
        <dbReference type="PIRSR" id="PIRSR000127-3"/>
    </source>
</evidence>
<dbReference type="Pfam" id="PF01315">
    <property type="entry name" value="Ald_Xan_dh_C"/>
    <property type="match status" value="1"/>
</dbReference>
<dbReference type="InterPro" id="IPR046867">
    <property type="entry name" value="AldOxase/xan_DH_MoCoBD2"/>
</dbReference>
<feature type="binding site" evidence="20">
    <location>
        <position position="909"/>
    </location>
    <ligand>
        <name>substrate</name>
    </ligand>
</feature>
<dbReference type="Pfam" id="PF01799">
    <property type="entry name" value="Fer2_2"/>
    <property type="match status" value="1"/>
</dbReference>
<dbReference type="Gene3D" id="3.30.43.10">
    <property type="entry name" value="Uridine Diphospho-n-acetylenolpyruvylglucosamine Reductase, domain 2"/>
    <property type="match status" value="1"/>
</dbReference>
<dbReference type="SUPFAM" id="SSF56176">
    <property type="entry name" value="FAD-binding/transporter-associated domain-like"/>
    <property type="match status" value="1"/>
</dbReference>
<sequence>MYSLFLYFCGGLQNVFFLRNKFPPLLCLNHVRTGWSRGTGLFYHHTANACLFPICALHHVAVTTVEGIGNTKSRLHPVQERIAKSHGSQCGFCTPGIVMSMYTLLRNKPEPNMEDIEDAFQGNLCRCTGYRPILEGYRTFAKKNKQQKQLCFKGERVMWIQPTTLQELVALKSQYPNAKLVVGNTEVGKRKSSLIIAPTWIAEMNAVQHTETGVTFGAACTLSSVEEVLRKAVAELPSYKTEVFKAALEQLRWFAGPQIRNVAVSDVGVSRTGSESSKAKGLSRWMRIFSLDTERQLVKPEEILLSVEIPYSREGEYFSAFKQAYRREDDIAIVTCGMRVLFQAGTNRVEDVKLSYGGMAPTTVLALKTCKELIGRDWNEKLLQDACRLLAGEMDLSPSAPGGMVDFRRTLTLSFFFKFYLTVLLKLSKHHNGPVSNNLCEPVPSNYISATELFHKDPIANAQLFQVMPKGQAAEDMVGRPLMHVSADKQACGEAVYCDDIPHFENELYLTLVTSTKAHAKIISIDASEAQSVPGFVCFVSLLYIYTVNDGGSKSGLQVTCVGHIIGAVLADTQEHSRRAAKAVKIKYEELKPIVTIQEAIENQSFFKSIKKIIKGDVKKGFEESDHILEGEMYIGGQEHFYLETHCTVAVPKGEGGEMELFVSTQNLMKTQEFVASALGVPSNRIVVRVKRMGGGFGGKETRSTILTTAVSVAAFKTGRPVRCMLDRDEDMLISGGRHPFLGRYKVGFMKNGKVKSLEVSYYSNGGNSADLSYGVMDRALFHLDNSYNIPNVSSMGTVCKTNLSSNTAFRGFGGPQGMMVAECWMSDIAQKCGLPPEEVRKLNLYNEGDLTHFNQKLEGFTLQRCWDECLSSSSFHARKKLIEEFNKQNRWKKRGMCIIPTKFGISFTVPFLNQAGALVHVYTDGSVLVTHGGTEMGQGLHTKMIQVASRSLGIPTSKIYISETSTNTVPNTSPTAASVSADINGMAVHNACQTILKRLDPIKQSNPKGSWEDWVSCLYMSWDRWKNEGKPFCYFSYGVACSEVEIDCLTDIVMDVGTSLNPAIDIGQIEGAFVQGLGLFTMEELRYSPEGDLYTRGPGAYKIPAFGDIPTEFYVSLLRDCPNSKAVYSSKAVGEPPLFLSASVFYAIKDAIYSARKESGLTEPFRLDSPATPERIRNACCPSAEPGTFKPWSVRV</sequence>
<evidence type="ECO:0000256" key="12">
    <source>
        <dbReference type="ARBA" id="ARBA00023004"/>
    </source>
</evidence>
<dbReference type="SUPFAM" id="SSF54665">
    <property type="entry name" value="CO dehydrogenase molybdoprotein N-domain-like"/>
    <property type="match status" value="1"/>
</dbReference>
<keyword evidence="10 20" id="KW-0274">FAD</keyword>
<dbReference type="InterPro" id="IPR036884">
    <property type="entry name" value="2Fe-2S-bd_dom_sf"/>
</dbReference>
<comment type="subunit">
    <text evidence="4">Homodimer.</text>
</comment>
<dbReference type="InterPro" id="IPR005107">
    <property type="entry name" value="CO_DH_flav_C"/>
</dbReference>
<protein>
    <recommendedName>
        <fullName evidence="5">xanthine dehydrogenase</fullName>
        <ecNumber evidence="5">1.17.1.4</ecNumber>
    </recommendedName>
</protein>
<feature type="binding site" evidence="20">
    <location>
        <position position="322"/>
    </location>
    <ligand>
        <name>FAD</name>
        <dbReference type="ChEBI" id="CHEBI:57692"/>
    </ligand>
</feature>
<dbReference type="GO" id="GO:0051537">
    <property type="term" value="F:2 iron, 2 sulfur cluster binding"/>
    <property type="evidence" value="ECO:0007669"/>
    <property type="project" value="UniProtKB-KW"/>
</dbReference>
<evidence type="ECO:0000256" key="1">
    <source>
        <dbReference type="ARBA" id="ARBA00001974"/>
    </source>
</evidence>
<dbReference type="Gene3D" id="3.30.365.10">
    <property type="entry name" value="Aldehyde oxidase/xanthine dehydrogenase, molybdopterin binding domain"/>
    <property type="match status" value="5"/>
</dbReference>
<dbReference type="InterPro" id="IPR000674">
    <property type="entry name" value="Ald_Oxase/Xan_DH_a/b"/>
</dbReference>
<feature type="binding site" evidence="21">
    <location>
        <position position="50"/>
    </location>
    <ligand>
        <name>[2Fe-2S] cluster</name>
        <dbReference type="ChEBI" id="CHEBI:190135"/>
        <label>1</label>
    </ligand>
</feature>
<feature type="binding site" evidence="20">
    <location>
        <position position="779"/>
    </location>
    <ligand>
        <name>substrate</name>
    </ligand>
</feature>
<evidence type="ECO:0000256" key="6">
    <source>
        <dbReference type="ARBA" id="ARBA00022505"/>
    </source>
</evidence>
<dbReference type="InterPro" id="IPR002888">
    <property type="entry name" value="2Fe-2S-bd"/>
</dbReference>
<comment type="cofactor">
    <cofactor evidence="1 20">
        <name>FAD</name>
        <dbReference type="ChEBI" id="CHEBI:57692"/>
    </cofactor>
</comment>
<comment type="cofactor">
    <cofactor evidence="16">
        <name>[2Fe-2S] cluster</name>
        <dbReference type="ChEBI" id="CHEBI:190135"/>
    </cofactor>
</comment>
<dbReference type="Gene3D" id="3.90.1170.50">
    <property type="entry name" value="Aldehyde oxidase/xanthine dehydrogenase, a/b hammerhead"/>
    <property type="match status" value="1"/>
</dbReference>
<dbReference type="PANTHER" id="PTHR45444">
    <property type="entry name" value="XANTHINE DEHYDROGENASE"/>
    <property type="match status" value="1"/>
</dbReference>
<feature type="binding site" evidence="21">
    <location>
        <position position="127"/>
    </location>
    <ligand>
        <name>[2Fe-2S] cluster</name>
        <dbReference type="ChEBI" id="CHEBI:190135"/>
        <label>2</label>
    </ligand>
</feature>
<dbReference type="SMART" id="SM01008">
    <property type="entry name" value="Ald_Xan_dh_C"/>
    <property type="match status" value="1"/>
</dbReference>
<dbReference type="Gene3D" id="1.10.150.120">
    <property type="entry name" value="[2Fe-2S]-binding domain"/>
    <property type="match status" value="1"/>
</dbReference>
<comment type="subcellular location">
    <subcellularLocation>
        <location evidence="2">Peroxisome</location>
    </subcellularLocation>
</comment>
<feature type="binding site" evidence="21">
    <location>
        <position position="697"/>
    </location>
    <ligand>
        <name>Mo-molybdopterin</name>
        <dbReference type="ChEBI" id="CHEBI:71302"/>
    </ligand>
    <ligandPart>
        <name>Mo</name>
        <dbReference type="ChEBI" id="CHEBI:28685"/>
    </ligandPart>
</feature>
<feature type="binding site" evidence="21">
    <location>
        <position position="666"/>
    </location>
    <ligand>
        <name>Mo-molybdopterin</name>
        <dbReference type="ChEBI" id="CHEBI:71302"/>
    </ligand>
    <ligandPart>
        <name>Mo</name>
        <dbReference type="ChEBI" id="CHEBI:28685"/>
    </ligandPart>
</feature>
<feature type="binding site" evidence="20">
    <location>
        <position position="813"/>
    </location>
    <ligand>
        <name>substrate</name>
    </ligand>
</feature>
<feature type="binding site" evidence="20">
    <location>
        <position position="701"/>
    </location>
    <ligand>
        <name>substrate</name>
    </ligand>
</feature>
<feature type="binding site" evidence="20">
    <location>
        <begin position="180"/>
        <end position="187"/>
    </location>
    <ligand>
        <name>FAD</name>
        <dbReference type="ChEBI" id="CHEBI:57692"/>
    </ligand>
</feature>
<keyword evidence="12 21" id="KW-0408">Iron</keyword>
<reference evidence="23" key="1">
    <citation type="submission" date="2019-08" db="EMBL/GenBank/DDBJ databases">
        <title>Three high-quality genomes provides insights into domestication of ducks.</title>
        <authorList>
            <person name="Hou Z.C."/>
            <person name="Zhu F."/>
            <person name="Yin Z.T."/>
            <person name="Zhang F."/>
        </authorList>
    </citation>
    <scope>NUCLEOTIDE SEQUENCE [LARGE SCALE GENOMIC DNA]</scope>
</reference>
<dbReference type="GO" id="GO:0071949">
    <property type="term" value="F:FAD binding"/>
    <property type="evidence" value="ECO:0007669"/>
    <property type="project" value="InterPro"/>
</dbReference>
<dbReference type="GO" id="GO:0043546">
    <property type="term" value="F:molybdopterin cofactor binding"/>
    <property type="evidence" value="ECO:0007669"/>
    <property type="project" value="InterPro"/>
</dbReference>
<dbReference type="Proteomes" id="UP000694400">
    <property type="component" value="Chromosome 3"/>
</dbReference>
<dbReference type="FunFam" id="3.30.365.10:FF:000004">
    <property type="entry name" value="Xanthine dehydrogenase oxidase"/>
    <property type="match status" value="1"/>
</dbReference>
<evidence type="ECO:0000256" key="16">
    <source>
        <dbReference type="ARBA" id="ARBA00034078"/>
    </source>
</evidence>
<dbReference type="InterPro" id="IPR037165">
    <property type="entry name" value="AldOxase/xan_DH_Mopterin-bd_sf"/>
</dbReference>
<keyword evidence="7" id="KW-0285">Flavoprotein</keyword>
<feature type="binding site" evidence="20">
    <location>
        <position position="266"/>
    </location>
    <ligand>
        <name>FAD</name>
        <dbReference type="ChEBI" id="CHEBI:57692"/>
    </ligand>
</feature>
<name>A0A8B9TTM0_ANAPL</name>
<organism evidence="23 24">
    <name type="scientific">Anas platyrhynchos</name>
    <name type="common">Mallard</name>
    <name type="synonym">Anas boschas</name>
    <dbReference type="NCBI Taxonomy" id="8839"/>
    <lineage>
        <taxon>Eukaryota</taxon>
        <taxon>Metazoa</taxon>
        <taxon>Chordata</taxon>
        <taxon>Craniata</taxon>
        <taxon>Vertebrata</taxon>
        <taxon>Euteleostomi</taxon>
        <taxon>Archelosauria</taxon>
        <taxon>Archosauria</taxon>
        <taxon>Dinosauria</taxon>
        <taxon>Saurischia</taxon>
        <taxon>Theropoda</taxon>
        <taxon>Coelurosauria</taxon>
        <taxon>Aves</taxon>
        <taxon>Neognathae</taxon>
        <taxon>Galloanserae</taxon>
        <taxon>Anseriformes</taxon>
        <taxon>Anatidae</taxon>
        <taxon>Anatinae</taxon>
        <taxon>Anas</taxon>
    </lineage>
</organism>
<dbReference type="InterPro" id="IPR008274">
    <property type="entry name" value="AldOxase/xan_DH_MoCoBD1"/>
</dbReference>
<dbReference type="InterPro" id="IPR016208">
    <property type="entry name" value="Ald_Oxase/xanthine_DH-like"/>
</dbReference>
<evidence type="ECO:0000256" key="10">
    <source>
        <dbReference type="ARBA" id="ARBA00022827"/>
    </source>
</evidence>
<dbReference type="Pfam" id="PF00941">
    <property type="entry name" value="FAD_binding_5"/>
    <property type="match status" value="1"/>
</dbReference>
<dbReference type="InterPro" id="IPR022407">
    <property type="entry name" value="OxRdtase_Mopterin_BS"/>
</dbReference>
<dbReference type="SUPFAM" id="SSF55447">
    <property type="entry name" value="CO dehydrogenase flavoprotein C-terminal domain-like"/>
    <property type="match status" value="1"/>
</dbReference>
<keyword evidence="8 21" id="KW-0001">2Fe-2S</keyword>
<dbReference type="Pfam" id="PF02738">
    <property type="entry name" value="MoCoBD_1"/>
    <property type="match status" value="1"/>
</dbReference>
<feature type="binding site" evidence="21">
    <location>
        <position position="93"/>
    </location>
    <ligand>
        <name>[2Fe-2S] cluster</name>
        <dbReference type="ChEBI" id="CHEBI:190135"/>
        <label>2</label>
    </ligand>
</feature>
<evidence type="ECO:0000256" key="11">
    <source>
        <dbReference type="ARBA" id="ARBA00023002"/>
    </source>
</evidence>
<dbReference type="InterPro" id="IPR016167">
    <property type="entry name" value="FAD-bd_PCMH_sub1"/>
</dbReference>
<keyword evidence="11" id="KW-0560">Oxidoreductase</keyword>
<evidence type="ECO:0000256" key="7">
    <source>
        <dbReference type="ARBA" id="ARBA00022630"/>
    </source>
</evidence>
<dbReference type="GO" id="GO:0005777">
    <property type="term" value="C:peroxisome"/>
    <property type="evidence" value="ECO:0007669"/>
    <property type="project" value="UniProtKB-SubCell"/>
</dbReference>
<reference evidence="23" key="3">
    <citation type="submission" date="2025-09" db="UniProtKB">
        <authorList>
            <consortium name="Ensembl"/>
        </authorList>
    </citation>
    <scope>IDENTIFICATION</scope>
</reference>
<dbReference type="InterPro" id="IPR002346">
    <property type="entry name" value="Mopterin_DH_FAD-bd"/>
</dbReference>
<dbReference type="FunFam" id="3.30.390.50:FF:000001">
    <property type="entry name" value="Xanthine dehydrogenase oxidase"/>
    <property type="match status" value="1"/>
</dbReference>
<comment type="cofactor">
    <cofactor evidence="21">
        <name>[2Fe-2S] cluster</name>
        <dbReference type="ChEBI" id="CHEBI:190135"/>
    </cofactor>
    <text evidence="21">Binds 2 [2Fe-2S] clusters.</text>
</comment>
<keyword evidence="15" id="KW-0576">Peroxisome</keyword>
<accession>A0A8B9TTM0</accession>
<feature type="active site" description="Proton acceptor" evidence="19">
    <location>
        <position position="1136"/>
    </location>
</feature>
<dbReference type="InterPro" id="IPR012675">
    <property type="entry name" value="Beta-grasp_dom_sf"/>
</dbReference>
<dbReference type="PIRSF" id="PIRSF000127">
    <property type="entry name" value="Xanthine_DH"/>
    <property type="match status" value="1"/>
</dbReference>
<feature type="domain" description="FAD-binding PCMH-type" evidence="22">
    <location>
        <begin position="152"/>
        <end position="341"/>
    </location>
</feature>
<evidence type="ECO:0000256" key="4">
    <source>
        <dbReference type="ARBA" id="ARBA00011738"/>
    </source>
</evidence>
<comment type="catalytic activity">
    <reaction evidence="17">
        <text>xanthine + NAD(+) + H2O = urate + NADH + H(+)</text>
        <dbReference type="Rhea" id="RHEA:16669"/>
        <dbReference type="ChEBI" id="CHEBI:15377"/>
        <dbReference type="ChEBI" id="CHEBI:15378"/>
        <dbReference type="ChEBI" id="CHEBI:17712"/>
        <dbReference type="ChEBI" id="CHEBI:17775"/>
        <dbReference type="ChEBI" id="CHEBI:57540"/>
        <dbReference type="ChEBI" id="CHEBI:57945"/>
        <dbReference type="EC" id="1.17.1.4"/>
    </reaction>
</comment>
<dbReference type="SUPFAM" id="SSF56003">
    <property type="entry name" value="Molybdenum cofactor-binding domain"/>
    <property type="match status" value="1"/>
</dbReference>
<feature type="binding site" evidence="21">
    <location>
        <position position="125"/>
    </location>
    <ligand>
        <name>[2Fe-2S] cluster</name>
        <dbReference type="ChEBI" id="CHEBI:190135"/>
        <label>2</label>
    </ligand>
</feature>
<feature type="binding site" evidence="20">
    <location>
        <position position="254"/>
    </location>
    <ligand>
        <name>FAD</name>
        <dbReference type="ChEBI" id="CHEBI:57692"/>
    </ligand>
</feature>
<evidence type="ECO:0000256" key="14">
    <source>
        <dbReference type="ARBA" id="ARBA00023027"/>
    </source>
</evidence>
<dbReference type="InterPro" id="IPR036856">
    <property type="entry name" value="Ald_Oxase/Xan_DH_a/b_sf"/>
</dbReference>
<dbReference type="InterPro" id="IPR016166">
    <property type="entry name" value="FAD-bd_PCMH"/>
</dbReference>
<evidence type="ECO:0000256" key="13">
    <source>
        <dbReference type="ARBA" id="ARBA00023014"/>
    </source>
</evidence>
<dbReference type="PROSITE" id="PS51387">
    <property type="entry name" value="FAD_PCMH"/>
    <property type="match status" value="1"/>
</dbReference>
<dbReference type="SUPFAM" id="SSF47741">
    <property type="entry name" value="CO dehydrogenase ISP C-domain like"/>
    <property type="match status" value="1"/>
</dbReference>
<evidence type="ECO:0000259" key="22">
    <source>
        <dbReference type="PROSITE" id="PS51387"/>
    </source>
</evidence>
<dbReference type="FunFam" id="3.30.365.10:FF:000002">
    <property type="entry name" value="Xanthine dehydrogenase oxidase"/>
    <property type="match status" value="1"/>
</dbReference>
<feature type="binding site" evidence="21">
    <location>
        <position position="90"/>
    </location>
    <ligand>
        <name>[2Fe-2S] cluster</name>
        <dbReference type="ChEBI" id="CHEBI:190135"/>
        <label>2</label>
    </ligand>
</feature>
<evidence type="ECO:0000313" key="24">
    <source>
        <dbReference type="Proteomes" id="UP000694400"/>
    </source>
</evidence>
<evidence type="ECO:0000256" key="15">
    <source>
        <dbReference type="ARBA" id="ARBA00023140"/>
    </source>
</evidence>